<accession>A0ABN8M7G3</accession>
<feature type="non-terminal residue" evidence="2">
    <location>
        <position position="169"/>
    </location>
</feature>
<comment type="caution">
    <text evidence="2">The sequence shown here is derived from an EMBL/GenBank/DDBJ whole genome shotgun (WGS) entry which is preliminary data.</text>
</comment>
<name>A0ABN8M7G3_9CNID</name>
<sequence>MLDAGCQLFSVSNSDLDATRRVKSIVLKKGGLKKIDFKRLASLHTCLSYNSTNTLMEKLGQGYDSKLVDWKEEVELGVKREADIFESLKQAQTAENENQIKEREADLHTQRAFMHQGYSFTGDNVDMRCTPRQMTLKNRNRPSHVPNCSIQEPSVIKPPSLRQTERETS</sequence>
<evidence type="ECO:0000256" key="1">
    <source>
        <dbReference type="SAM" id="MobiDB-lite"/>
    </source>
</evidence>
<dbReference type="EMBL" id="CALNXI010000292">
    <property type="protein sequence ID" value="CAH3024182.1"/>
    <property type="molecule type" value="Genomic_DNA"/>
</dbReference>
<evidence type="ECO:0000313" key="2">
    <source>
        <dbReference type="EMBL" id="CAH3024182.1"/>
    </source>
</evidence>
<protein>
    <submittedName>
        <fullName evidence="2">Uncharacterized protein</fullName>
    </submittedName>
</protein>
<dbReference type="Proteomes" id="UP001159427">
    <property type="component" value="Unassembled WGS sequence"/>
</dbReference>
<proteinExistence type="predicted"/>
<gene>
    <name evidence="2" type="ORF">PEVE_00021869</name>
</gene>
<evidence type="ECO:0000313" key="3">
    <source>
        <dbReference type="Proteomes" id="UP001159427"/>
    </source>
</evidence>
<organism evidence="2 3">
    <name type="scientific">Porites evermanni</name>
    <dbReference type="NCBI Taxonomy" id="104178"/>
    <lineage>
        <taxon>Eukaryota</taxon>
        <taxon>Metazoa</taxon>
        <taxon>Cnidaria</taxon>
        <taxon>Anthozoa</taxon>
        <taxon>Hexacorallia</taxon>
        <taxon>Scleractinia</taxon>
        <taxon>Fungiina</taxon>
        <taxon>Poritidae</taxon>
        <taxon>Porites</taxon>
    </lineage>
</organism>
<reference evidence="2 3" key="1">
    <citation type="submission" date="2022-05" db="EMBL/GenBank/DDBJ databases">
        <authorList>
            <consortium name="Genoscope - CEA"/>
            <person name="William W."/>
        </authorList>
    </citation>
    <scope>NUCLEOTIDE SEQUENCE [LARGE SCALE GENOMIC DNA]</scope>
</reference>
<keyword evidence="3" id="KW-1185">Reference proteome</keyword>
<feature type="region of interest" description="Disordered" evidence="1">
    <location>
        <begin position="135"/>
        <end position="169"/>
    </location>
</feature>